<dbReference type="GO" id="GO:0004553">
    <property type="term" value="F:hydrolase activity, hydrolyzing O-glycosyl compounds"/>
    <property type="evidence" value="ECO:0007669"/>
    <property type="project" value="InterPro"/>
</dbReference>
<dbReference type="Gene3D" id="2.60.40.10">
    <property type="entry name" value="Immunoglobulins"/>
    <property type="match status" value="1"/>
</dbReference>
<dbReference type="InterPro" id="IPR013780">
    <property type="entry name" value="Glyco_hydro_b"/>
</dbReference>
<dbReference type="GO" id="GO:0003844">
    <property type="term" value="F:1,4-alpha-glucan branching enzyme activity"/>
    <property type="evidence" value="ECO:0007669"/>
    <property type="project" value="UniProtKB-UniRule"/>
</dbReference>
<dbReference type="GO" id="GO:0043169">
    <property type="term" value="F:cation binding"/>
    <property type="evidence" value="ECO:0007669"/>
    <property type="project" value="InterPro"/>
</dbReference>
<evidence type="ECO:0000313" key="15">
    <source>
        <dbReference type="Proteomes" id="UP000509222"/>
    </source>
</evidence>
<dbReference type="EMBL" id="CP051177">
    <property type="protein sequence ID" value="QKX50645.1"/>
    <property type="molecule type" value="Genomic_DNA"/>
</dbReference>
<name>A0A7H8QBB1_9BACL</name>
<keyword evidence="7" id="KW-0328">Glycosyltransferase</keyword>
<evidence type="ECO:0000256" key="2">
    <source>
        <dbReference type="ARBA" id="ARBA00002953"/>
    </source>
</evidence>
<dbReference type="Pfam" id="PF02922">
    <property type="entry name" value="CBM_48"/>
    <property type="match status" value="1"/>
</dbReference>
<keyword evidence="8" id="KW-0808">Transferase</keyword>
<evidence type="ECO:0000256" key="7">
    <source>
        <dbReference type="ARBA" id="ARBA00022676"/>
    </source>
</evidence>
<accession>A0A7H8QBB1</accession>
<dbReference type="InterPro" id="IPR006407">
    <property type="entry name" value="GlgB"/>
</dbReference>
<evidence type="ECO:0000256" key="4">
    <source>
        <dbReference type="ARBA" id="ARBA00009000"/>
    </source>
</evidence>
<dbReference type="PANTHER" id="PTHR43651">
    <property type="entry name" value="1,4-ALPHA-GLUCAN-BRANCHING ENZYME"/>
    <property type="match status" value="1"/>
</dbReference>
<dbReference type="CDD" id="cd02855">
    <property type="entry name" value="E_set_GBE_prok_N"/>
    <property type="match status" value="1"/>
</dbReference>
<comment type="catalytic activity">
    <reaction evidence="1">
        <text>Transfers a segment of a (1-&gt;4)-alpha-D-glucan chain to a primary hydroxy group in a similar glucan chain.</text>
        <dbReference type="EC" id="2.4.1.18"/>
    </reaction>
</comment>
<comment type="function">
    <text evidence="2">Catalyzes the formation of the alpha-1,6-glucosidic linkages in glycogen by scission of a 1,4-alpha-linked oligosaccharide from growing alpha-1,4-glucan chains and the subsequent attachment of the oligosaccharide to the alpha-1,6 position.</text>
</comment>
<comment type="similarity">
    <text evidence="4">Belongs to the glycosyl hydrolase 13 family. GlgB subfamily.</text>
</comment>
<gene>
    <name evidence="14" type="primary">glgB</name>
    <name evidence="14" type="ORF">HF394_08665</name>
</gene>
<dbReference type="GO" id="GO:0005978">
    <property type="term" value="P:glycogen biosynthetic process"/>
    <property type="evidence" value="ECO:0007669"/>
    <property type="project" value="UniProtKB-UniRule"/>
</dbReference>
<reference evidence="15" key="2">
    <citation type="submission" date="2020-06" db="EMBL/GenBank/DDBJ databases">
        <title>Isolation of Planomicrobium glaciei.</title>
        <authorList>
            <person name="Malisova L."/>
            <person name="Safrankova R."/>
            <person name="Jakubu V."/>
            <person name="Spanelova P."/>
        </authorList>
    </citation>
    <scope>NUCLEOTIDE SEQUENCE [LARGE SCALE GENOMIC DNA]</scope>
    <source>
        <strain evidence="15">NRL-ATB46093</strain>
    </source>
</reference>
<dbReference type="InterPro" id="IPR006048">
    <property type="entry name" value="A-amylase/branching_C"/>
</dbReference>
<dbReference type="Pfam" id="PF00128">
    <property type="entry name" value="Alpha-amylase"/>
    <property type="match status" value="1"/>
</dbReference>
<evidence type="ECO:0000256" key="8">
    <source>
        <dbReference type="ARBA" id="ARBA00022679"/>
    </source>
</evidence>
<dbReference type="RefSeq" id="WP_176294405.1">
    <property type="nucleotide sequence ID" value="NZ_CP051177.1"/>
</dbReference>
<dbReference type="NCBIfam" id="TIGR01515">
    <property type="entry name" value="branching_enzym"/>
    <property type="match status" value="1"/>
</dbReference>
<keyword evidence="9" id="KW-0320">Glycogen biosynthesis</keyword>
<feature type="domain" description="Glycosyl hydrolase family 13 catalytic" evidence="13">
    <location>
        <begin position="153"/>
        <end position="496"/>
    </location>
</feature>
<organism evidence="14 15">
    <name type="scientific">Planococcus glaciei</name>
    <dbReference type="NCBI Taxonomy" id="459472"/>
    <lineage>
        <taxon>Bacteria</taxon>
        <taxon>Bacillati</taxon>
        <taxon>Bacillota</taxon>
        <taxon>Bacilli</taxon>
        <taxon>Bacillales</taxon>
        <taxon>Caryophanaceae</taxon>
        <taxon>Planococcus</taxon>
    </lineage>
</organism>
<dbReference type="InterPro" id="IPR013783">
    <property type="entry name" value="Ig-like_fold"/>
</dbReference>
<protein>
    <recommendedName>
        <fullName evidence="5 11">1,4-alpha-glucan branching enzyme</fullName>
        <ecNumber evidence="5 11">2.4.1.18</ecNumber>
    </recommendedName>
</protein>
<dbReference type="AlphaFoldDB" id="A0A7H8QBB1"/>
<feature type="active site" description="Nucleophile" evidence="12">
    <location>
        <position position="310"/>
    </location>
</feature>
<dbReference type="InterPro" id="IPR044143">
    <property type="entry name" value="GlgB_N_E_set_prok"/>
</dbReference>
<dbReference type="InterPro" id="IPR004193">
    <property type="entry name" value="Glyco_hydro_13_N"/>
</dbReference>
<evidence type="ECO:0000256" key="3">
    <source>
        <dbReference type="ARBA" id="ARBA00004964"/>
    </source>
</evidence>
<dbReference type="CDD" id="cd11322">
    <property type="entry name" value="AmyAc_Glg_BE"/>
    <property type="match status" value="1"/>
</dbReference>
<dbReference type="Proteomes" id="UP000509222">
    <property type="component" value="Chromosome"/>
</dbReference>
<sequence length="627" mass="72497">MGDTLVSFTAEKLSDFHTGKMTDAYLYFGSHIHQDVTCFAVWAPDVKSVSAIVSDSQDANERQYQMAPLPLDPTVWEVRVPEDLTGFVYEYEMETAQGELIRKTDPFARANEKRPQHRSVVAGNSNHVWSEEVLEKKKSIVNNHFEKPMAIYEVHIGTWKRNKEGNFLTYRELAGELIPYVKKQGFTHIEMLPITEHPLDESWGYQTTGFFAPTSRYGTVDDLKYFIAKCAESGIGLISDWVPGHFCVDTHALAMFNGSLLYEEQRPERRSNPDWGTLNFDVQKGEVVSFILSSAHYWFEEYKFDGCRMDAVVNLLFIPNRPERPHNEEGADFLRKLTASLRLHYPEAMLIAEDAWHFPKVTGKIEEGGIGFDYKWNFGWMNDTQAYLKTPFPERREVHRKLNFAMAYYYEEKFISTFSHDEVIPEKGSLLGKLWGITEEKFAQMRLLLGFWMAFPGKKLLFMGQEFGQMDPWNFQPELDWHLFDYKAHREMASFTSKVLSFYKKERALFELDYDRKGFEWLDADNSEQGVLSFIRRGHLAEDTCIVICNFSERPYEAFQIGLPTNGFYQQIFSTASVGSEKAGNGNVVELQAQPVPWKKQPYSMEMELPAFTVSIWKLKQDGSVEA</sequence>
<evidence type="ECO:0000256" key="9">
    <source>
        <dbReference type="ARBA" id="ARBA00023056"/>
    </source>
</evidence>
<dbReference type="GO" id="GO:0005829">
    <property type="term" value="C:cytosol"/>
    <property type="evidence" value="ECO:0007669"/>
    <property type="project" value="TreeGrafter"/>
</dbReference>
<dbReference type="NCBIfam" id="NF008967">
    <property type="entry name" value="PRK12313.1"/>
    <property type="match status" value="1"/>
</dbReference>
<keyword evidence="10" id="KW-0119">Carbohydrate metabolism</keyword>
<evidence type="ECO:0000256" key="6">
    <source>
        <dbReference type="ARBA" id="ARBA00022600"/>
    </source>
</evidence>
<dbReference type="Pfam" id="PF02806">
    <property type="entry name" value="Alpha-amylase_C"/>
    <property type="match status" value="1"/>
</dbReference>
<keyword evidence="15" id="KW-1185">Reference proteome</keyword>
<dbReference type="SUPFAM" id="SSF51011">
    <property type="entry name" value="Glycosyl hydrolase domain"/>
    <property type="match status" value="1"/>
</dbReference>
<feature type="active site" description="Proton donor" evidence="12">
    <location>
        <position position="353"/>
    </location>
</feature>
<dbReference type="InterPro" id="IPR017853">
    <property type="entry name" value="GH"/>
</dbReference>
<evidence type="ECO:0000256" key="5">
    <source>
        <dbReference type="ARBA" id="ARBA00012541"/>
    </source>
</evidence>
<dbReference type="InterPro" id="IPR006047">
    <property type="entry name" value="GH13_cat_dom"/>
</dbReference>
<reference evidence="14 15" key="1">
    <citation type="submission" date="2020-04" db="EMBL/GenBank/DDBJ databases">
        <authorList>
            <person name="Pajer P."/>
            <person name="Broz P."/>
        </authorList>
    </citation>
    <scope>NUCLEOTIDE SEQUENCE [LARGE SCALE GENOMIC DNA]</scope>
    <source>
        <strain evidence="15">NRL-ATB46093</strain>
    </source>
</reference>
<dbReference type="PIRSF" id="PIRSF000463">
    <property type="entry name" value="GlgB"/>
    <property type="match status" value="1"/>
</dbReference>
<evidence type="ECO:0000256" key="11">
    <source>
        <dbReference type="NCBIfam" id="TIGR01515"/>
    </source>
</evidence>
<dbReference type="Gene3D" id="2.60.40.1180">
    <property type="entry name" value="Golgi alpha-mannosidase II"/>
    <property type="match status" value="1"/>
</dbReference>
<dbReference type="EC" id="2.4.1.18" evidence="5 11"/>
<evidence type="ECO:0000313" key="14">
    <source>
        <dbReference type="EMBL" id="QKX50645.1"/>
    </source>
</evidence>
<keyword evidence="6" id="KW-0321">Glycogen metabolism</keyword>
<dbReference type="Gene3D" id="3.20.20.80">
    <property type="entry name" value="Glycosidases"/>
    <property type="match status" value="1"/>
</dbReference>
<evidence type="ECO:0000256" key="12">
    <source>
        <dbReference type="PIRSR" id="PIRSR000463-1"/>
    </source>
</evidence>
<evidence type="ECO:0000256" key="1">
    <source>
        <dbReference type="ARBA" id="ARBA00000826"/>
    </source>
</evidence>
<evidence type="ECO:0000256" key="10">
    <source>
        <dbReference type="ARBA" id="ARBA00023277"/>
    </source>
</evidence>
<dbReference type="SUPFAM" id="SSF51445">
    <property type="entry name" value="(Trans)glycosidases"/>
    <property type="match status" value="1"/>
</dbReference>
<dbReference type="InterPro" id="IPR037439">
    <property type="entry name" value="Branching_enzy"/>
</dbReference>
<evidence type="ECO:0000259" key="13">
    <source>
        <dbReference type="SMART" id="SM00642"/>
    </source>
</evidence>
<dbReference type="UniPathway" id="UPA00164"/>
<dbReference type="PANTHER" id="PTHR43651:SF3">
    <property type="entry name" value="1,4-ALPHA-GLUCAN-BRANCHING ENZYME"/>
    <property type="match status" value="1"/>
</dbReference>
<proteinExistence type="inferred from homology"/>
<dbReference type="SMART" id="SM00642">
    <property type="entry name" value="Aamy"/>
    <property type="match status" value="1"/>
</dbReference>
<comment type="pathway">
    <text evidence="3">Glycan biosynthesis; glycogen biosynthesis.</text>
</comment>